<dbReference type="InterPro" id="IPR036638">
    <property type="entry name" value="HLH_DNA-bd_sf"/>
</dbReference>
<dbReference type="Proteomes" id="UP000298327">
    <property type="component" value="Unassembled WGS sequence"/>
</dbReference>
<dbReference type="EMBL" id="SEOQ01000434">
    <property type="protein sequence ID" value="TFY63059.1"/>
    <property type="molecule type" value="Genomic_DNA"/>
</dbReference>
<feature type="compositionally biased region" description="Basic residues" evidence="2">
    <location>
        <begin position="191"/>
        <end position="202"/>
    </location>
</feature>
<gene>
    <name evidence="3" type="ORF">EVG20_g6470</name>
</gene>
<dbReference type="Gene3D" id="4.10.280.10">
    <property type="entry name" value="Helix-loop-helix DNA-binding domain"/>
    <property type="match status" value="1"/>
</dbReference>
<dbReference type="GO" id="GO:0046983">
    <property type="term" value="F:protein dimerization activity"/>
    <property type="evidence" value="ECO:0007669"/>
    <property type="project" value="InterPro"/>
</dbReference>
<evidence type="ECO:0000313" key="3">
    <source>
        <dbReference type="EMBL" id="TFY63059.1"/>
    </source>
</evidence>
<feature type="region of interest" description="Disordered" evidence="2">
    <location>
        <begin position="171"/>
        <end position="206"/>
    </location>
</feature>
<evidence type="ECO:0000256" key="1">
    <source>
        <dbReference type="SAM" id="Coils"/>
    </source>
</evidence>
<reference evidence="3 4" key="1">
    <citation type="submission" date="2019-02" db="EMBL/GenBank/DDBJ databases">
        <title>Genome sequencing of the rare red list fungi Dentipellis fragilis.</title>
        <authorList>
            <person name="Buettner E."/>
            <person name="Kellner H."/>
        </authorList>
    </citation>
    <scope>NUCLEOTIDE SEQUENCE [LARGE SCALE GENOMIC DNA]</scope>
    <source>
        <strain evidence="3 4">DSM 105465</strain>
    </source>
</reference>
<evidence type="ECO:0008006" key="5">
    <source>
        <dbReference type="Google" id="ProtNLM"/>
    </source>
</evidence>
<accession>A0A4Y9YPT2</accession>
<evidence type="ECO:0000313" key="4">
    <source>
        <dbReference type="Proteomes" id="UP000298327"/>
    </source>
</evidence>
<proteinExistence type="predicted"/>
<sequence>MGSLVLARSTLAVDILRHRITRELAFWSRLKCSLKVAKRQRPGSYKAVAGCMVWITTDNVQIAETETQEEPEPCADARRYAFALAARCSGTGGWTFAGPRYYSGMMLTGAPPGYLPQPGPSAFLVPYGQSAMAASSPATLSETTLFSASYNEAGPSHSNAYPAIHTRAQEKAVQSASLPKLKRQLSDETRKKRADKAQRKRNRDVDDRIKLNNALPEDIRCPTDPPGQVEVVRRAAEYIPGVRSQVQALQQRVEDLEHTVELQSTTRDVVSTMLGAQGSESANAASALLILRLEEEIDRLRAQLAEH</sequence>
<organism evidence="3 4">
    <name type="scientific">Dentipellis fragilis</name>
    <dbReference type="NCBI Taxonomy" id="205917"/>
    <lineage>
        <taxon>Eukaryota</taxon>
        <taxon>Fungi</taxon>
        <taxon>Dikarya</taxon>
        <taxon>Basidiomycota</taxon>
        <taxon>Agaricomycotina</taxon>
        <taxon>Agaricomycetes</taxon>
        <taxon>Russulales</taxon>
        <taxon>Hericiaceae</taxon>
        <taxon>Dentipellis</taxon>
    </lineage>
</organism>
<keyword evidence="1" id="KW-0175">Coiled coil</keyword>
<protein>
    <recommendedName>
        <fullName evidence="5">BHLH domain-containing protein</fullName>
    </recommendedName>
</protein>
<dbReference type="AlphaFoldDB" id="A0A4Y9YPT2"/>
<keyword evidence="4" id="KW-1185">Reference proteome</keyword>
<comment type="caution">
    <text evidence="3">The sequence shown here is derived from an EMBL/GenBank/DDBJ whole genome shotgun (WGS) entry which is preliminary data.</text>
</comment>
<evidence type="ECO:0000256" key="2">
    <source>
        <dbReference type="SAM" id="MobiDB-lite"/>
    </source>
</evidence>
<name>A0A4Y9YPT2_9AGAM</name>
<dbReference type="OrthoDB" id="10539629at2759"/>
<feature type="coiled-coil region" evidence="1">
    <location>
        <begin position="239"/>
        <end position="303"/>
    </location>
</feature>